<name>A0A0F9E4F9_9ZZZZ</name>
<organism evidence="1">
    <name type="scientific">marine sediment metagenome</name>
    <dbReference type="NCBI Taxonomy" id="412755"/>
    <lineage>
        <taxon>unclassified sequences</taxon>
        <taxon>metagenomes</taxon>
        <taxon>ecological metagenomes</taxon>
    </lineage>
</organism>
<reference evidence="1" key="1">
    <citation type="journal article" date="2015" name="Nature">
        <title>Complex archaea that bridge the gap between prokaryotes and eukaryotes.</title>
        <authorList>
            <person name="Spang A."/>
            <person name="Saw J.H."/>
            <person name="Jorgensen S.L."/>
            <person name="Zaremba-Niedzwiedzka K."/>
            <person name="Martijn J."/>
            <person name="Lind A.E."/>
            <person name="van Eijk R."/>
            <person name="Schleper C."/>
            <person name="Guy L."/>
            <person name="Ettema T.J."/>
        </authorList>
    </citation>
    <scope>NUCLEOTIDE SEQUENCE</scope>
</reference>
<gene>
    <name evidence="1" type="ORF">LCGC14_2120420</name>
</gene>
<dbReference type="AlphaFoldDB" id="A0A0F9E4F9"/>
<sequence length="74" mass="8260">MSSFVIEGQKPSTYLDKRGEPIQGFLIQGTLLPWDEPFNLQVATLDQDTIKELLDQLVADREGLDKLSNVPTEG</sequence>
<comment type="caution">
    <text evidence="1">The sequence shown here is derived from an EMBL/GenBank/DDBJ whole genome shotgun (WGS) entry which is preliminary data.</text>
</comment>
<accession>A0A0F9E4F9</accession>
<dbReference type="EMBL" id="LAZR01026391">
    <property type="protein sequence ID" value="KKL68894.1"/>
    <property type="molecule type" value="Genomic_DNA"/>
</dbReference>
<proteinExistence type="predicted"/>
<protein>
    <submittedName>
        <fullName evidence="1">Uncharacterized protein</fullName>
    </submittedName>
</protein>
<evidence type="ECO:0000313" key="1">
    <source>
        <dbReference type="EMBL" id="KKL68894.1"/>
    </source>
</evidence>